<dbReference type="NCBIfam" id="TIGR01456">
    <property type="entry name" value="CECR5"/>
    <property type="match status" value="1"/>
</dbReference>
<dbReference type="InterPro" id="IPR036412">
    <property type="entry name" value="HAD-like_sf"/>
</dbReference>
<gene>
    <name evidence="1" type="ORF">WJX72_009132</name>
</gene>
<reference evidence="1 2" key="1">
    <citation type="journal article" date="2024" name="Nat. Commun.">
        <title>Phylogenomics reveals the evolutionary origins of lichenization in chlorophyte algae.</title>
        <authorList>
            <person name="Puginier C."/>
            <person name="Libourel C."/>
            <person name="Otte J."/>
            <person name="Skaloud P."/>
            <person name="Haon M."/>
            <person name="Grisel S."/>
            <person name="Petersen M."/>
            <person name="Berrin J.G."/>
            <person name="Delaux P.M."/>
            <person name="Dal Grande F."/>
            <person name="Keller J."/>
        </authorList>
    </citation>
    <scope>NUCLEOTIDE SEQUENCE [LARGE SCALE GENOMIC DNA]</scope>
    <source>
        <strain evidence="1 2">SAG 2043</strain>
    </source>
</reference>
<keyword evidence="2" id="KW-1185">Reference proteome</keyword>
<dbReference type="GO" id="GO:0005739">
    <property type="term" value="C:mitochondrion"/>
    <property type="evidence" value="ECO:0007669"/>
    <property type="project" value="TreeGrafter"/>
</dbReference>
<comment type="caution">
    <text evidence="1">The sequence shown here is derived from an EMBL/GenBank/DDBJ whole genome shotgun (WGS) entry which is preliminary data.</text>
</comment>
<evidence type="ECO:0000313" key="1">
    <source>
        <dbReference type="EMBL" id="KAK9829998.1"/>
    </source>
</evidence>
<evidence type="ECO:0000313" key="2">
    <source>
        <dbReference type="Proteomes" id="UP001489004"/>
    </source>
</evidence>
<evidence type="ECO:0008006" key="3">
    <source>
        <dbReference type="Google" id="ProtNLM"/>
    </source>
</evidence>
<dbReference type="InterPro" id="IPR006357">
    <property type="entry name" value="HAD-SF_hydro_IIA"/>
</dbReference>
<dbReference type="NCBIfam" id="TIGR01460">
    <property type="entry name" value="HAD-SF-IIA"/>
    <property type="match status" value="1"/>
</dbReference>
<accession>A0AAW1R8B5</accession>
<protein>
    <recommendedName>
        <fullName evidence="3">Cat eye syndrome critical region protein 5</fullName>
    </recommendedName>
</protein>
<dbReference type="Pfam" id="PF13344">
    <property type="entry name" value="Hydrolase_6"/>
    <property type="match status" value="1"/>
</dbReference>
<dbReference type="GO" id="GO:0046474">
    <property type="term" value="P:glycerophospholipid biosynthetic process"/>
    <property type="evidence" value="ECO:0007669"/>
    <property type="project" value="TreeGrafter"/>
</dbReference>
<sequence>MRRVTQLLPLLRAFQPGVCQIRCAELLPASSQHSQPCTALHTAEVAATADRSSAYQPASTCSAINCQGQRHMRPDRRHLFTEAAAGPPAFVFDIDGVLIRGKRVLDAAKTAMAKLYKTGGETLRFPVCFLTNGGGVTEARKAAQLSDWLDVAVSPQQVVLSHTPFRQLAPRLGHQPVLIIGHGDIAHVAKEYGFHKAVTTDELAVALGSSALPFHRGSQAEPKHVPRVLGKDGFGSEAQPFAAVLVFKDPVDWYQDLQLATDVILSGGVPLRSRPVGNHTVEVVFSNPDLVWANDHPVSRLGQGAFATCLEALHQQLAGKSLQRVKYFGKPNPEPYELIQKLLMQQAHELGYVSSQETGSLPFGGIFMVGDNPKADVRGARLRGPPWVPILVRTGVFQGPEANDPEDPADIVVDDVAAAVDAALHRSRNSKWHSLR</sequence>
<organism evidence="1 2">
    <name type="scientific">[Myrmecia] bisecta</name>
    <dbReference type="NCBI Taxonomy" id="41462"/>
    <lineage>
        <taxon>Eukaryota</taxon>
        <taxon>Viridiplantae</taxon>
        <taxon>Chlorophyta</taxon>
        <taxon>core chlorophytes</taxon>
        <taxon>Trebouxiophyceae</taxon>
        <taxon>Trebouxiales</taxon>
        <taxon>Trebouxiaceae</taxon>
        <taxon>Myrmecia</taxon>
    </lineage>
</organism>
<dbReference type="PANTHER" id="PTHR14269">
    <property type="entry name" value="CDP-DIACYLGLYCEROL--GLYCEROL-3-PHOSPHATE 3-PHOSPHATIDYLTRANSFERASE-RELATED"/>
    <property type="match status" value="1"/>
</dbReference>
<dbReference type="Pfam" id="PF13242">
    <property type="entry name" value="Hydrolase_like"/>
    <property type="match status" value="1"/>
</dbReference>
<dbReference type="AlphaFoldDB" id="A0AAW1R8B5"/>
<dbReference type="InterPro" id="IPR023214">
    <property type="entry name" value="HAD_sf"/>
</dbReference>
<dbReference type="SUPFAM" id="SSF56784">
    <property type="entry name" value="HAD-like"/>
    <property type="match status" value="1"/>
</dbReference>
<dbReference type="InterPro" id="IPR050324">
    <property type="entry name" value="CDP-alcohol_PTase-I"/>
</dbReference>
<proteinExistence type="predicted"/>
<name>A0AAW1R8B5_9CHLO</name>
<dbReference type="Gene3D" id="3.40.50.1000">
    <property type="entry name" value="HAD superfamily/HAD-like"/>
    <property type="match status" value="2"/>
</dbReference>
<dbReference type="Proteomes" id="UP001489004">
    <property type="component" value="Unassembled WGS sequence"/>
</dbReference>
<dbReference type="EMBL" id="JALJOR010000001">
    <property type="protein sequence ID" value="KAK9829998.1"/>
    <property type="molecule type" value="Genomic_DNA"/>
</dbReference>
<dbReference type="InterPro" id="IPR006353">
    <property type="entry name" value="HAD-SF_hydro_IIA_CECR5"/>
</dbReference>
<dbReference type="PANTHER" id="PTHR14269:SF4">
    <property type="entry name" value="CAT EYE SYNDROME CRITICAL REGION PROTEIN 5"/>
    <property type="match status" value="1"/>
</dbReference>